<dbReference type="EMBL" id="CP002356">
    <property type="protein sequence ID" value="ADR35259.1"/>
    <property type="molecule type" value="Genomic_DNA"/>
</dbReference>
<evidence type="ECO:0000256" key="1">
    <source>
        <dbReference type="SAM" id="Phobius"/>
    </source>
</evidence>
<organism evidence="2 3">
    <name type="scientific">Sulfuricurvum kujiense (strain ATCC BAA-921 / DSM 16994 / JCM 11577 / YK-1)</name>
    <dbReference type="NCBI Taxonomy" id="709032"/>
    <lineage>
        <taxon>Bacteria</taxon>
        <taxon>Pseudomonadati</taxon>
        <taxon>Campylobacterota</taxon>
        <taxon>Epsilonproteobacteria</taxon>
        <taxon>Campylobacterales</taxon>
        <taxon>Sulfurimonadaceae</taxon>
        <taxon>Sulfuricurvum</taxon>
    </lineage>
</organism>
<sequence>MSTFSTTAQKKQNYFLSQPHQPFFVFGVLWAIASMVLFTLSHKGVIPLAVSEREFHLYSLAFIVFAQFFHGFLFTTFPRFCTAMTIPKEVYIRIVWLYQIASILFFIGSLVSPWMVLVAMCAGLFAHVMAIFTLHWVYKIGQSPLKQDPYWILIAHGIALASHLLWIIAYGISLIWDFQGWFEIIVPIIVNFFFVFLTFSVAQRMIPFFSHSQEAKSNYFVETVFGFLIIKTLLAMSAFAIGEAVISILLALYLLREFLRWNLHPFHSPAIVWILHLALFWLPAGLLIGGILQIIEALTSLDFLFAGAHLLVLGFLTTVLIGFGTRVTLGHSGQPPYADKLTIALFWWTQIIVLARLVLSIDTALGASHGWLFDIASTGWILLFIAWSIRYGETLIFGKKTR</sequence>
<dbReference type="InterPro" id="IPR010266">
    <property type="entry name" value="NnrS"/>
</dbReference>
<feature type="transmembrane region" description="Helical" evidence="1">
    <location>
        <begin position="223"/>
        <end position="255"/>
    </location>
</feature>
<keyword evidence="1" id="KW-1133">Transmembrane helix</keyword>
<dbReference type="KEGG" id="sku:Sulku_2604"/>
<name>E4U3J3_SULKY</name>
<feature type="transmembrane region" description="Helical" evidence="1">
    <location>
        <begin position="371"/>
        <end position="389"/>
    </location>
</feature>
<keyword evidence="1" id="KW-0812">Transmembrane</keyword>
<evidence type="ECO:0000313" key="2">
    <source>
        <dbReference type="EMBL" id="ADR35259.1"/>
    </source>
</evidence>
<dbReference type="OrthoDB" id="5487830at2"/>
<geneLocation type="plasmid" evidence="2 3">
    <name>pSULKU01</name>
</geneLocation>
<feature type="transmembrane region" description="Helical" evidence="1">
    <location>
        <begin position="114"/>
        <end position="138"/>
    </location>
</feature>
<dbReference type="Pfam" id="PF05940">
    <property type="entry name" value="NnrS"/>
    <property type="match status" value="1"/>
</dbReference>
<dbReference type="AlphaFoldDB" id="E4U3J3"/>
<keyword evidence="2" id="KW-0614">Plasmid</keyword>
<feature type="transmembrane region" description="Helical" evidence="1">
    <location>
        <begin position="55"/>
        <end position="78"/>
    </location>
</feature>
<reference evidence="2 3" key="1">
    <citation type="journal article" date="2012" name="Stand. Genomic Sci.">
        <title>Complete genome sequence of the sulfur compounds oxidizing chemolithoautotroph Sulfuricurvum kujiense type strain (YK-1(T)).</title>
        <authorList>
            <person name="Han C."/>
            <person name="Kotsyurbenko O."/>
            <person name="Chertkov O."/>
            <person name="Held B."/>
            <person name="Lapidus A."/>
            <person name="Nolan M."/>
            <person name="Lucas S."/>
            <person name="Hammon N."/>
            <person name="Deshpande S."/>
            <person name="Cheng J.F."/>
            <person name="Tapia R."/>
            <person name="Goodwin L.A."/>
            <person name="Pitluck S."/>
            <person name="Liolios K."/>
            <person name="Pagani I."/>
            <person name="Ivanova N."/>
            <person name="Mavromatis K."/>
            <person name="Mikhailova N."/>
            <person name="Pati A."/>
            <person name="Chen A."/>
            <person name="Palaniappan K."/>
            <person name="Land M."/>
            <person name="Hauser L."/>
            <person name="Chang Y.J."/>
            <person name="Jeffries C.D."/>
            <person name="Brambilla E.M."/>
            <person name="Rohde M."/>
            <person name="Spring S."/>
            <person name="Sikorski J."/>
            <person name="Goker M."/>
            <person name="Woyke T."/>
            <person name="Bristow J."/>
            <person name="Eisen J.A."/>
            <person name="Markowitz V."/>
            <person name="Hugenholtz P."/>
            <person name="Kyrpides N.C."/>
            <person name="Klenk H.P."/>
            <person name="Detter J.C."/>
        </authorList>
    </citation>
    <scope>NUCLEOTIDE SEQUENCE [LARGE SCALE GENOMIC DNA]</scope>
    <source>
        <strain evidence="3">ATCC BAA-921 / DSM 16994 / JCM 11577 / YK-1</strain>
    </source>
</reference>
<feature type="transmembrane region" description="Helical" evidence="1">
    <location>
        <begin position="303"/>
        <end position="321"/>
    </location>
</feature>
<dbReference type="HOGENOM" id="CLU_041785_0_0_7"/>
<feature type="transmembrane region" description="Helical" evidence="1">
    <location>
        <begin position="150"/>
        <end position="172"/>
    </location>
</feature>
<feature type="transmembrane region" description="Helical" evidence="1">
    <location>
        <begin position="270"/>
        <end position="291"/>
    </location>
</feature>
<protein>
    <submittedName>
        <fullName evidence="2">NnrS family protein</fullName>
    </submittedName>
</protein>
<dbReference type="Proteomes" id="UP000008721">
    <property type="component" value="Plasmid pSULKU01"/>
</dbReference>
<feature type="transmembrane region" description="Helical" evidence="1">
    <location>
        <begin position="341"/>
        <end position="359"/>
    </location>
</feature>
<gene>
    <name evidence="2" type="ordered locus">Sulku_2604</name>
</gene>
<feature type="transmembrane region" description="Helical" evidence="1">
    <location>
        <begin position="21"/>
        <end position="40"/>
    </location>
</feature>
<feature type="transmembrane region" description="Helical" evidence="1">
    <location>
        <begin position="90"/>
        <end position="108"/>
    </location>
</feature>
<keyword evidence="1" id="KW-0472">Membrane</keyword>
<evidence type="ECO:0000313" key="3">
    <source>
        <dbReference type="Proteomes" id="UP000008721"/>
    </source>
</evidence>
<dbReference type="eggNOG" id="COG3213">
    <property type="taxonomic scope" value="Bacteria"/>
</dbReference>
<proteinExistence type="predicted"/>
<feature type="transmembrane region" description="Helical" evidence="1">
    <location>
        <begin position="184"/>
        <end position="202"/>
    </location>
</feature>
<accession>E4U3J3</accession>
<keyword evidence="3" id="KW-1185">Reference proteome</keyword>
<dbReference type="RefSeq" id="WP_013449871.1">
    <property type="nucleotide sequence ID" value="NC_014754.1"/>
</dbReference>